<evidence type="ECO:0000313" key="3">
    <source>
        <dbReference type="EMBL" id="CAB4944659.1"/>
    </source>
</evidence>
<feature type="compositionally biased region" description="Pro residues" evidence="1">
    <location>
        <begin position="475"/>
        <end position="485"/>
    </location>
</feature>
<proteinExistence type="predicted"/>
<protein>
    <submittedName>
        <fullName evidence="3">Unannotated protein</fullName>
    </submittedName>
</protein>
<feature type="transmembrane region" description="Helical" evidence="2">
    <location>
        <begin position="35"/>
        <end position="56"/>
    </location>
</feature>
<feature type="region of interest" description="Disordered" evidence="1">
    <location>
        <begin position="443"/>
        <end position="485"/>
    </location>
</feature>
<reference evidence="3" key="1">
    <citation type="submission" date="2020-05" db="EMBL/GenBank/DDBJ databases">
        <authorList>
            <person name="Chiriac C."/>
            <person name="Salcher M."/>
            <person name="Ghai R."/>
            <person name="Kavagutti S V."/>
        </authorList>
    </citation>
    <scope>NUCLEOTIDE SEQUENCE</scope>
</reference>
<organism evidence="3">
    <name type="scientific">freshwater metagenome</name>
    <dbReference type="NCBI Taxonomy" id="449393"/>
    <lineage>
        <taxon>unclassified sequences</taxon>
        <taxon>metagenomes</taxon>
        <taxon>ecological metagenomes</taxon>
    </lineage>
</organism>
<feature type="compositionally biased region" description="Pro residues" evidence="1">
    <location>
        <begin position="454"/>
        <end position="464"/>
    </location>
</feature>
<gene>
    <name evidence="3" type="ORF">UFOPK3789_00293</name>
</gene>
<feature type="compositionally biased region" description="Low complexity" evidence="1">
    <location>
        <begin position="185"/>
        <end position="204"/>
    </location>
</feature>
<dbReference type="AlphaFoldDB" id="A0A6J7JPV1"/>
<evidence type="ECO:0000256" key="1">
    <source>
        <dbReference type="SAM" id="MobiDB-lite"/>
    </source>
</evidence>
<feature type="region of interest" description="Disordered" evidence="1">
    <location>
        <begin position="178"/>
        <end position="227"/>
    </location>
</feature>
<keyword evidence="2" id="KW-1133">Transmembrane helix</keyword>
<feature type="compositionally biased region" description="Polar residues" evidence="1">
    <location>
        <begin position="360"/>
        <end position="371"/>
    </location>
</feature>
<feature type="region of interest" description="Disordered" evidence="1">
    <location>
        <begin position="1"/>
        <end position="20"/>
    </location>
</feature>
<sequence>MIQDSDQEYGLGMASNEGISESTEHSNWRIPTPGYGAIFVIIVLALTALLSSCYGADKNPRLSISAPGSAKASSESLLYPARETRWTSDSALPGLGSPGEVYQVVPFESGKDSATNALKSFAEHFGSTGALKKIDCSSSIEVSHAPLTAGDTLTGLATLSCQGDGSESGTLTTLSYTRNQDPQFSEGSSSSSGPSSSSQGPEISNPNDALSRATTNTVAPDLIDSTPKDIPRGDALIKIARDVLSSTGINSSDWLSSVNDASMMSTSVSCEQSAICEPQESTLYSRQVVLTPLVNSLPVHELDWYVEVGDQGLVLSAYGAWVKAEKLGEYSRRGTERAFTALQAGEIGLGFGVTPMQALASTSGGESSANTGLPEMPIQDGSLIEPRVVTINRVESGYSVQFGTINGEAASLLVPTYTFFGVDTEGIDAEATLNALDPSLFAPLEPTPGIDPGVPDPKQIPPIEPQTAPLDTEPAPIPNQVPPQK</sequence>
<feature type="compositionally biased region" description="Polar residues" evidence="1">
    <location>
        <begin position="205"/>
        <end position="218"/>
    </location>
</feature>
<name>A0A6J7JPV1_9ZZZZ</name>
<keyword evidence="2" id="KW-0812">Transmembrane</keyword>
<accession>A0A6J7JPV1</accession>
<feature type="region of interest" description="Disordered" evidence="1">
    <location>
        <begin position="360"/>
        <end position="379"/>
    </location>
</feature>
<dbReference type="EMBL" id="CAFBNL010000009">
    <property type="protein sequence ID" value="CAB4944659.1"/>
    <property type="molecule type" value="Genomic_DNA"/>
</dbReference>
<keyword evidence="2" id="KW-0472">Membrane</keyword>
<evidence type="ECO:0000256" key="2">
    <source>
        <dbReference type="SAM" id="Phobius"/>
    </source>
</evidence>